<dbReference type="InterPro" id="IPR018247">
    <property type="entry name" value="EF_Hand_1_Ca_BS"/>
</dbReference>
<evidence type="ECO:0000256" key="1">
    <source>
        <dbReference type="SAM" id="MobiDB-lite"/>
    </source>
</evidence>
<feature type="domain" description="EF-hand" evidence="2">
    <location>
        <begin position="271"/>
        <end position="306"/>
    </location>
</feature>
<organism evidence="3 4">
    <name type="scientific">Maioricimonas rarisocia</name>
    <dbReference type="NCBI Taxonomy" id="2528026"/>
    <lineage>
        <taxon>Bacteria</taxon>
        <taxon>Pseudomonadati</taxon>
        <taxon>Planctomycetota</taxon>
        <taxon>Planctomycetia</taxon>
        <taxon>Planctomycetales</taxon>
        <taxon>Planctomycetaceae</taxon>
        <taxon>Maioricimonas</taxon>
    </lineage>
</organism>
<protein>
    <submittedName>
        <fullName evidence="3">EF hand</fullName>
    </submittedName>
</protein>
<proteinExistence type="predicted"/>
<dbReference type="InterPro" id="IPR002048">
    <property type="entry name" value="EF_hand_dom"/>
</dbReference>
<evidence type="ECO:0000259" key="2">
    <source>
        <dbReference type="PROSITE" id="PS50222"/>
    </source>
</evidence>
<dbReference type="InterPro" id="IPR011992">
    <property type="entry name" value="EF-hand-dom_pair"/>
</dbReference>
<reference evidence="3 4" key="1">
    <citation type="submission" date="2019-02" db="EMBL/GenBank/DDBJ databases">
        <title>Deep-cultivation of Planctomycetes and their phenomic and genomic characterization uncovers novel biology.</title>
        <authorList>
            <person name="Wiegand S."/>
            <person name="Jogler M."/>
            <person name="Boedeker C."/>
            <person name="Pinto D."/>
            <person name="Vollmers J."/>
            <person name="Rivas-Marin E."/>
            <person name="Kohn T."/>
            <person name="Peeters S.H."/>
            <person name="Heuer A."/>
            <person name="Rast P."/>
            <person name="Oberbeckmann S."/>
            <person name="Bunk B."/>
            <person name="Jeske O."/>
            <person name="Meyerdierks A."/>
            <person name="Storesund J.E."/>
            <person name="Kallscheuer N."/>
            <person name="Luecker S."/>
            <person name="Lage O.M."/>
            <person name="Pohl T."/>
            <person name="Merkel B.J."/>
            <person name="Hornburger P."/>
            <person name="Mueller R.-W."/>
            <person name="Bruemmer F."/>
            <person name="Labrenz M."/>
            <person name="Spormann A.M."/>
            <person name="Op den Camp H."/>
            <person name="Overmann J."/>
            <person name="Amann R."/>
            <person name="Jetten M.S.M."/>
            <person name="Mascher T."/>
            <person name="Medema M.H."/>
            <person name="Devos D.P."/>
            <person name="Kaster A.-K."/>
            <person name="Ovreas L."/>
            <person name="Rohde M."/>
            <person name="Galperin M.Y."/>
            <person name="Jogler C."/>
        </authorList>
    </citation>
    <scope>NUCLEOTIDE SEQUENCE [LARGE SCALE GENOMIC DNA]</scope>
    <source>
        <strain evidence="3 4">Mal4</strain>
    </source>
</reference>
<feature type="region of interest" description="Disordered" evidence="1">
    <location>
        <begin position="217"/>
        <end position="272"/>
    </location>
</feature>
<sequence length="332" mass="37272">MMSAMNRGIARVLLVGGIVSVLAEPTLAQFRGGGPSPERIVGFIDRNQDGHIDGEELRRMPGPFREALEDAGVDTRRGISREQFLREAPRLMESMRRRMEESRERGGDRGRDDDRDRRDGRDRDDRDRDGRDRDDDRRRGPERPQRPARKQREPVTLTIPEQFSTIDQDVDGQVAFYEWRQTQHGTISQFMAIDRNGDGFLTPFELKLSLEQPADAPATPIAAGTQPGSGPPQVTIPRPTAPAAVAATRTAPSPPSSTATSSPTEVDMESPEAARAKYTFRLLDRNRDGSIAPEEWQRSRRLRPLFEEAGTDLSQPMTVEQFVPIYLKVNNS</sequence>
<dbReference type="Pfam" id="PF13202">
    <property type="entry name" value="EF-hand_5"/>
    <property type="match status" value="3"/>
</dbReference>
<dbReference type="KEGG" id="mri:Mal4_20670"/>
<gene>
    <name evidence="3" type="ORF">Mal4_20670</name>
</gene>
<evidence type="ECO:0000313" key="4">
    <source>
        <dbReference type="Proteomes" id="UP000320496"/>
    </source>
</evidence>
<dbReference type="GO" id="GO:0005509">
    <property type="term" value="F:calcium ion binding"/>
    <property type="evidence" value="ECO:0007669"/>
    <property type="project" value="InterPro"/>
</dbReference>
<dbReference type="AlphaFoldDB" id="A0A517Z5H9"/>
<dbReference type="PROSITE" id="PS00018">
    <property type="entry name" value="EF_HAND_1"/>
    <property type="match status" value="3"/>
</dbReference>
<dbReference type="Proteomes" id="UP000320496">
    <property type="component" value="Chromosome"/>
</dbReference>
<dbReference type="PROSITE" id="PS50222">
    <property type="entry name" value="EF_HAND_2"/>
    <property type="match status" value="1"/>
</dbReference>
<dbReference type="EMBL" id="CP036275">
    <property type="protein sequence ID" value="QDU37750.1"/>
    <property type="molecule type" value="Genomic_DNA"/>
</dbReference>
<feature type="region of interest" description="Disordered" evidence="1">
    <location>
        <begin position="70"/>
        <end position="161"/>
    </location>
</feature>
<dbReference type="Gene3D" id="1.10.238.10">
    <property type="entry name" value="EF-hand"/>
    <property type="match status" value="1"/>
</dbReference>
<keyword evidence="4" id="KW-1185">Reference proteome</keyword>
<accession>A0A517Z5H9</accession>
<dbReference type="SUPFAM" id="SSF47473">
    <property type="entry name" value="EF-hand"/>
    <property type="match status" value="2"/>
</dbReference>
<dbReference type="OrthoDB" id="281871at2"/>
<feature type="compositionally biased region" description="Low complexity" evidence="1">
    <location>
        <begin position="235"/>
        <end position="264"/>
    </location>
</feature>
<name>A0A517Z5H9_9PLAN</name>
<feature type="compositionally biased region" description="Basic and acidic residues" evidence="1">
    <location>
        <begin position="73"/>
        <end position="153"/>
    </location>
</feature>
<evidence type="ECO:0000313" key="3">
    <source>
        <dbReference type="EMBL" id="QDU37750.1"/>
    </source>
</evidence>